<feature type="non-terminal residue" evidence="2">
    <location>
        <position position="1"/>
    </location>
</feature>
<feature type="compositionally biased region" description="Basic residues" evidence="1">
    <location>
        <begin position="109"/>
        <end position="120"/>
    </location>
</feature>
<dbReference type="EMBL" id="LAVV01003922">
    <property type="protein sequence ID" value="KNZ61818.1"/>
    <property type="molecule type" value="Genomic_DNA"/>
</dbReference>
<organism evidence="2 3">
    <name type="scientific">Puccinia sorghi</name>
    <dbReference type="NCBI Taxonomy" id="27349"/>
    <lineage>
        <taxon>Eukaryota</taxon>
        <taxon>Fungi</taxon>
        <taxon>Dikarya</taxon>
        <taxon>Basidiomycota</taxon>
        <taxon>Pucciniomycotina</taxon>
        <taxon>Pucciniomycetes</taxon>
        <taxon>Pucciniales</taxon>
        <taxon>Pucciniaceae</taxon>
        <taxon>Puccinia</taxon>
    </lineage>
</organism>
<comment type="caution">
    <text evidence="2">The sequence shown here is derived from an EMBL/GenBank/DDBJ whole genome shotgun (WGS) entry which is preliminary data.</text>
</comment>
<feature type="region of interest" description="Disordered" evidence="1">
    <location>
        <begin position="80"/>
        <end position="120"/>
    </location>
</feature>
<evidence type="ECO:0000313" key="3">
    <source>
        <dbReference type="Proteomes" id="UP000037035"/>
    </source>
</evidence>
<gene>
    <name evidence="2" type="ORF">VP01_13530g2</name>
</gene>
<keyword evidence="3" id="KW-1185">Reference proteome</keyword>
<evidence type="ECO:0000313" key="2">
    <source>
        <dbReference type="EMBL" id="KNZ61818.1"/>
    </source>
</evidence>
<sequence length="120" mass="13815">ERRQAGKKEYVIGCTQLEQILEQALGLSESIPVTPATIISDLREMREECRKRKQGELLFPPILVGYDHCTHCFTSSRCQRGRRQRSLQKDPKTLRHIQGIPQTPPRQTKPAHGRKHYASL</sequence>
<accession>A0A0L6VM34</accession>
<evidence type="ECO:0000256" key="1">
    <source>
        <dbReference type="SAM" id="MobiDB-lite"/>
    </source>
</evidence>
<dbReference type="Proteomes" id="UP000037035">
    <property type="component" value="Unassembled WGS sequence"/>
</dbReference>
<reference evidence="2 3" key="1">
    <citation type="submission" date="2015-08" db="EMBL/GenBank/DDBJ databases">
        <title>Next Generation Sequencing and Analysis of the Genome of Puccinia sorghi L Schw, the Causal Agent of Maize Common Rust.</title>
        <authorList>
            <person name="Rochi L."/>
            <person name="Burguener G."/>
            <person name="Darino M."/>
            <person name="Turjanski A."/>
            <person name="Kreff E."/>
            <person name="Dieguez M.J."/>
            <person name="Sacco F."/>
        </authorList>
    </citation>
    <scope>NUCLEOTIDE SEQUENCE [LARGE SCALE GENOMIC DNA]</scope>
    <source>
        <strain evidence="2 3">RO10H11247</strain>
    </source>
</reference>
<proteinExistence type="predicted"/>
<dbReference type="AlphaFoldDB" id="A0A0L6VM34"/>
<name>A0A0L6VM34_9BASI</name>
<dbReference type="VEuPathDB" id="FungiDB:VP01_13530g2"/>
<protein>
    <submittedName>
        <fullName evidence="2">Uncharacterized protein</fullName>
    </submittedName>
</protein>